<comment type="caution">
    <text evidence="5">The sequence shown here is derived from an EMBL/GenBank/DDBJ whole genome shotgun (WGS) entry which is preliminary data.</text>
</comment>
<feature type="compositionally biased region" description="Polar residues" evidence="3">
    <location>
        <begin position="1"/>
        <end position="11"/>
    </location>
</feature>
<protein>
    <submittedName>
        <fullName evidence="5">Fungal-specific transcription factor domain-containing protein</fullName>
    </submittedName>
</protein>
<accession>A0A9P7YYS2</accession>
<evidence type="ECO:0000256" key="1">
    <source>
        <dbReference type="ARBA" id="ARBA00004123"/>
    </source>
</evidence>
<dbReference type="CDD" id="cd00067">
    <property type="entry name" value="GAL4"/>
    <property type="match status" value="1"/>
</dbReference>
<evidence type="ECO:0000256" key="2">
    <source>
        <dbReference type="ARBA" id="ARBA00023242"/>
    </source>
</evidence>
<sequence length="554" mass="61770">MSYQPSLSSPDPTAISKPLNPSAATPQKPCWTCRRSRVICDRGKPTCQKCHKLDRRCLGYTKPLVWNEGVASRGKMMGKTFDQKSHIRQAGKPTVSLVDGVDKKSSNALVAGNARSRRSTSVNYSILVDPLFQSLSHTTRCYINFYTQKLCAETVLHDSASQNPFRELVTLINFSPLILKTILATASCYAANADSYPALLPVRSESANSSRPPSSDRPTAYHALVYKQAALEQLRVDLDRTDGSDRDIITAAISLFVWVELLESGKDTWRTHLDGLRGLAQTNYPGNRLSRSAHSMAAKPAIDPYILDTCVICDVIGTTLAIPCRNFEPIAPTIEVLSRLRRAQRLNFSGCPADLTFLILKISWMCWSTGNRKPHSPFSEVLPHAAEQTEHMLDKVAHQVEDFDVTKWANETMIANPHSDFPRRFQLAAAYKTAVQIYAHRFLPPTGASPSPTNFEGLASQVITSLSLIPPRDPFFKCIIWPAFIAGAETRAPDQREMVMELFQDLWFDIRSMNISNAAQLLCRIWKKDDESGPGVDGGWTRYMADEGADWLFI</sequence>
<dbReference type="GO" id="GO:0005634">
    <property type="term" value="C:nucleus"/>
    <property type="evidence" value="ECO:0007669"/>
    <property type="project" value="UniProtKB-SubCell"/>
</dbReference>
<dbReference type="GO" id="GO:0008270">
    <property type="term" value="F:zinc ion binding"/>
    <property type="evidence" value="ECO:0007669"/>
    <property type="project" value="InterPro"/>
</dbReference>
<dbReference type="InterPro" id="IPR036864">
    <property type="entry name" value="Zn2-C6_fun-type_DNA-bd_sf"/>
</dbReference>
<dbReference type="GO" id="GO:0045944">
    <property type="term" value="P:positive regulation of transcription by RNA polymerase II"/>
    <property type="evidence" value="ECO:0007669"/>
    <property type="project" value="TreeGrafter"/>
</dbReference>
<comment type="subcellular location">
    <subcellularLocation>
        <location evidence="1">Nucleus</location>
    </subcellularLocation>
</comment>
<feature type="region of interest" description="Disordered" evidence="3">
    <location>
        <begin position="1"/>
        <end position="28"/>
    </location>
</feature>
<dbReference type="SUPFAM" id="SSF57701">
    <property type="entry name" value="Zn2/Cys6 DNA-binding domain"/>
    <property type="match status" value="1"/>
</dbReference>
<dbReference type="InterPro" id="IPR021858">
    <property type="entry name" value="Fun_TF"/>
</dbReference>
<evidence type="ECO:0000259" key="4">
    <source>
        <dbReference type="PROSITE" id="PS50048"/>
    </source>
</evidence>
<organism evidence="5 6">
    <name type="scientific">Calycina marina</name>
    <dbReference type="NCBI Taxonomy" id="1763456"/>
    <lineage>
        <taxon>Eukaryota</taxon>
        <taxon>Fungi</taxon>
        <taxon>Dikarya</taxon>
        <taxon>Ascomycota</taxon>
        <taxon>Pezizomycotina</taxon>
        <taxon>Leotiomycetes</taxon>
        <taxon>Helotiales</taxon>
        <taxon>Pezizellaceae</taxon>
        <taxon>Calycina</taxon>
    </lineage>
</organism>
<evidence type="ECO:0000256" key="3">
    <source>
        <dbReference type="SAM" id="MobiDB-lite"/>
    </source>
</evidence>
<dbReference type="Proteomes" id="UP000887226">
    <property type="component" value="Unassembled WGS sequence"/>
</dbReference>
<reference evidence="5" key="1">
    <citation type="journal article" date="2021" name="IMA Fungus">
        <title>Genomic characterization of three marine fungi, including Emericellopsis atlantica sp. nov. with signatures of a generalist lifestyle and marine biomass degradation.</title>
        <authorList>
            <person name="Hagestad O.C."/>
            <person name="Hou L."/>
            <person name="Andersen J.H."/>
            <person name="Hansen E.H."/>
            <person name="Altermark B."/>
            <person name="Li C."/>
            <person name="Kuhnert E."/>
            <person name="Cox R.J."/>
            <person name="Crous P.W."/>
            <person name="Spatafora J.W."/>
            <person name="Lail K."/>
            <person name="Amirebrahimi M."/>
            <person name="Lipzen A."/>
            <person name="Pangilinan J."/>
            <person name="Andreopoulos W."/>
            <person name="Hayes R.D."/>
            <person name="Ng V."/>
            <person name="Grigoriev I.V."/>
            <person name="Jackson S.A."/>
            <person name="Sutton T.D.S."/>
            <person name="Dobson A.D.W."/>
            <person name="Rama T."/>
        </authorList>
    </citation>
    <scope>NUCLEOTIDE SEQUENCE</scope>
    <source>
        <strain evidence="5">TRa3180A</strain>
    </source>
</reference>
<dbReference type="Pfam" id="PF00172">
    <property type="entry name" value="Zn_clus"/>
    <property type="match status" value="1"/>
</dbReference>
<dbReference type="GO" id="GO:0000976">
    <property type="term" value="F:transcription cis-regulatory region binding"/>
    <property type="evidence" value="ECO:0007669"/>
    <property type="project" value="TreeGrafter"/>
</dbReference>
<dbReference type="InterPro" id="IPR001138">
    <property type="entry name" value="Zn2Cys6_DnaBD"/>
</dbReference>
<dbReference type="SMART" id="SM00066">
    <property type="entry name" value="GAL4"/>
    <property type="match status" value="1"/>
</dbReference>
<gene>
    <name evidence="5" type="ORF">BJ878DRAFT_183868</name>
</gene>
<dbReference type="EMBL" id="MU254098">
    <property type="protein sequence ID" value="KAG9242226.1"/>
    <property type="molecule type" value="Genomic_DNA"/>
</dbReference>
<keyword evidence="6" id="KW-1185">Reference proteome</keyword>
<proteinExistence type="predicted"/>
<dbReference type="Pfam" id="PF11951">
    <property type="entry name" value="Fungal_trans_2"/>
    <property type="match status" value="1"/>
</dbReference>
<keyword evidence="2" id="KW-0539">Nucleus</keyword>
<dbReference type="Gene3D" id="4.10.240.10">
    <property type="entry name" value="Zn(2)-C6 fungal-type DNA-binding domain"/>
    <property type="match status" value="1"/>
</dbReference>
<dbReference type="PROSITE" id="PS50048">
    <property type="entry name" value="ZN2_CY6_FUNGAL_2"/>
    <property type="match status" value="1"/>
</dbReference>
<dbReference type="PANTHER" id="PTHR37534">
    <property type="entry name" value="TRANSCRIPTIONAL ACTIVATOR PROTEIN UGA3"/>
    <property type="match status" value="1"/>
</dbReference>
<dbReference type="AlphaFoldDB" id="A0A9P7YYS2"/>
<name>A0A9P7YYS2_9HELO</name>
<evidence type="ECO:0000313" key="5">
    <source>
        <dbReference type="EMBL" id="KAG9242226.1"/>
    </source>
</evidence>
<feature type="domain" description="Zn(2)-C6 fungal-type" evidence="4">
    <location>
        <begin position="29"/>
        <end position="57"/>
    </location>
</feature>
<evidence type="ECO:0000313" key="6">
    <source>
        <dbReference type="Proteomes" id="UP000887226"/>
    </source>
</evidence>
<dbReference type="GO" id="GO:0000981">
    <property type="term" value="F:DNA-binding transcription factor activity, RNA polymerase II-specific"/>
    <property type="evidence" value="ECO:0007669"/>
    <property type="project" value="InterPro"/>
</dbReference>
<dbReference type="PROSITE" id="PS00463">
    <property type="entry name" value="ZN2_CY6_FUNGAL_1"/>
    <property type="match status" value="1"/>
</dbReference>
<dbReference type="OrthoDB" id="5380854at2759"/>
<dbReference type="PANTHER" id="PTHR37534:SF51">
    <property type="entry name" value="ACRIFLAVINE SENSITIVITY CONTROL PROTEIN ACR-2"/>
    <property type="match status" value="1"/>
</dbReference>